<name>A0A7X0FBU1_9HYPH</name>
<feature type="compositionally biased region" description="Basic and acidic residues" evidence="1">
    <location>
        <begin position="1"/>
        <end position="11"/>
    </location>
</feature>
<accession>A0A7X0FBU1</accession>
<keyword evidence="3" id="KW-1185">Reference proteome</keyword>
<reference evidence="2 3" key="1">
    <citation type="submission" date="2020-08" db="EMBL/GenBank/DDBJ databases">
        <title>Genomic Encyclopedia of Type Strains, Phase IV (KMG-IV): sequencing the most valuable type-strain genomes for metagenomic binning, comparative biology and taxonomic classification.</title>
        <authorList>
            <person name="Goeker M."/>
        </authorList>
    </citation>
    <scope>NUCLEOTIDE SEQUENCE [LARGE SCALE GENOMIC DNA]</scope>
    <source>
        <strain evidence="2 3">DSM 7051</strain>
    </source>
</reference>
<sequence length="62" mass="6780">MRPTIRIDDNAMMKATRATSRSAKKATVETDLQTVATIAEQKAALDEIARLGLGGRSRRHAQ</sequence>
<dbReference type="Proteomes" id="UP000536262">
    <property type="component" value="Unassembled WGS sequence"/>
</dbReference>
<dbReference type="AlphaFoldDB" id="A0A7X0FBU1"/>
<evidence type="ECO:0000256" key="1">
    <source>
        <dbReference type="SAM" id="MobiDB-lite"/>
    </source>
</evidence>
<protein>
    <submittedName>
        <fullName evidence="2">Arc/MetJ family transcription regulator</fullName>
    </submittedName>
</protein>
<proteinExistence type="predicted"/>
<gene>
    <name evidence="2" type="ORF">GGR00_004460</name>
</gene>
<organism evidence="2 3">
    <name type="scientific">Aminobacter aganoensis</name>
    <dbReference type="NCBI Taxonomy" id="83264"/>
    <lineage>
        <taxon>Bacteria</taxon>
        <taxon>Pseudomonadati</taxon>
        <taxon>Pseudomonadota</taxon>
        <taxon>Alphaproteobacteria</taxon>
        <taxon>Hyphomicrobiales</taxon>
        <taxon>Phyllobacteriaceae</taxon>
        <taxon>Aminobacter</taxon>
    </lineage>
</organism>
<evidence type="ECO:0000313" key="2">
    <source>
        <dbReference type="EMBL" id="MBB6356648.1"/>
    </source>
</evidence>
<dbReference type="RefSeq" id="WP_184701161.1">
    <property type="nucleotide sequence ID" value="NZ_BAABEG010000001.1"/>
</dbReference>
<dbReference type="EMBL" id="JACHOU010000015">
    <property type="protein sequence ID" value="MBB6356648.1"/>
    <property type="molecule type" value="Genomic_DNA"/>
</dbReference>
<comment type="caution">
    <text evidence="2">The sequence shown here is derived from an EMBL/GenBank/DDBJ whole genome shotgun (WGS) entry which is preliminary data.</text>
</comment>
<feature type="region of interest" description="Disordered" evidence="1">
    <location>
        <begin position="1"/>
        <end position="22"/>
    </location>
</feature>
<evidence type="ECO:0000313" key="3">
    <source>
        <dbReference type="Proteomes" id="UP000536262"/>
    </source>
</evidence>